<evidence type="ECO:0000313" key="3">
    <source>
        <dbReference type="EMBL" id="KNX41797.1"/>
    </source>
</evidence>
<feature type="domain" description="UspA" evidence="2">
    <location>
        <begin position="210"/>
        <end position="283"/>
    </location>
</feature>
<dbReference type="CDD" id="cd00293">
    <property type="entry name" value="USP-like"/>
    <property type="match status" value="2"/>
</dbReference>
<dbReference type="RefSeq" id="WP_200901856.1">
    <property type="nucleotide sequence ID" value="NZ_CP118494.1"/>
</dbReference>
<feature type="domain" description="UspA" evidence="2">
    <location>
        <begin position="1"/>
        <end position="156"/>
    </location>
</feature>
<dbReference type="PANTHER" id="PTHR46268">
    <property type="entry name" value="STRESS RESPONSE PROTEIN NHAX"/>
    <property type="match status" value="1"/>
</dbReference>
<dbReference type="PATRIC" id="fig|74031.6.peg.1671"/>
<gene>
    <name evidence="3" type="ORF">ROTO_16410</name>
</gene>
<dbReference type="EMBL" id="LGVV01000017">
    <property type="protein sequence ID" value="KNX41797.1"/>
    <property type="molecule type" value="Genomic_DNA"/>
</dbReference>
<evidence type="ECO:0000256" key="1">
    <source>
        <dbReference type="ARBA" id="ARBA00008791"/>
    </source>
</evidence>
<keyword evidence="4" id="KW-1185">Reference proteome</keyword>
<dbReference type="PANTHER" id="PTHR46268:SF15">
    <property type="entry name" value="UNIVERSAL STRESS PROTEIN HP_0031"/>
    <property type="match status" value="1"/>
</dbReference>
<comment type="caution">
    <text evidence="3">The sequence shown here is derived from an EMBL/GenBank/DDBJ whole genome shotgun (WGS) entry which is preliminary data.</text>
</comment>
<comment type="similarity">
    <text evidence="1">Belongs to the universal stress protein A family.</text>
</comment>
<proteinExistence type="inferred from homology"/>
<evidence type="ECO:0000259" key="2">
    <source>
        <dbReference type="Pfam" id="PF00582"/>
    </source>
</evidence>
<name>A0A0L6CVJ5_9RHOB</name>
<dbReference type="AlphaFoldDB" id="A0A0L6CVJ5"/>
<dbReference type="InterPro" id="IPR006015">
    <property type="entry name" value="Universal_stress_UspA"/>
</dbReference>
<dbReference type="Gene3D" id="3.40.50.12370">
    <property type="match status" value="1"/>
</dbReference>
<dbReference type="SUPFAM" id="SSF52402">
    <property type="entry name" value="Adenine nucleotide alpha hydrolases-like"/>
    <property type="match status" value="2"/>
</dbReference>
<dbReference type="PRINTS" id="PR01438">
    <property type="entry name" value="UNVRSLSTRESS"/>
</dbReference>
<accession>A0A0L6CVJ5</accession>
<organism evidence="3 4">
    <name type="scientific">Roseovarius tolerans</name>
    <dbReference type="NCBI Taxonomy" id="74031"/>
    <lineage>
        <taxon>Bacteria</taxon>
        <taxon>Pseudomonadati</taxon>
        <taxon>Pseudomonadota</taxon>
        <taxon>Alphaproteobacteria</taxon>
        <taxon>Rhodobacterales</taxon>
        <taxon>Roseobacteraceae</taxon>
        <taxon>Roseovarius</taxon>
    </lineage>
</organism>
<dbReference type="STRING" id="74031.SAMN04488077_1263"/>
<dbReference type="Proteomes" id="UP000037046">
    <property type="component" value="Unassembled WGS sequence"/>
</dbReference>
<sequence length="284" mass="30437">MTQKVIALVDGSVYSASVCDHAAWIAQRTDAPVELLHVLGRREGAEQADLSGSIKLGARSALLEELAALDEQRAKLVAHRGRAILEDARAILEKAEVNEITTRLRHGDIVETVAEVEKDARVILIGKRGEAADFAKGHLGSNLERIVRASHKPVFVAARAFRPIEKVLVAYDGGTSAMKAVDHIARSPLFAGLKVHVVTVGHATPEVKKALEDARALLQAAGIEAETGVIAGQPETALGKLVEEADFDMVVMGAYGHSRIRSLIIGSTTTEMVRSCKVPVVLMR</sequence>
<protein>
    <submittedName>
        <fullName evidence="3">Universal stress protein family protein</fullName>
    </submittedName>
</protein>
<evidence type="ECO:0000313" key="4">
    <source>
        <dbReference type="Proteomes" id="UP000037046"/>
    </source>
</evidence>
<dbReference type="InterPro" id="IPR006016">
    <property type="entry name" value="UspA"/>
</dbReference>
<reference evidence="4" key="1">
    <citation type="submission" date="2015-07" db="EMBL/GenBank/DDBJ databases">
        <title>Draft Genome Sequence of Roseovarius tolerans EL-164, a producer of N-Acylated Alanine Methyl Esters (NAMEs).</title>
        <authorList>
            <person name="Voget S."/>
            <person name="Bruns H."/>
            <person name="Wagner-Doebler I."/>
            <person name="Schulz S."/>
            <person name="Daniel R."/>
        </authorList>
    </citation>
    <scope>NUCLEOTIDE SEQUENCE [LARGE SCALE GENOMIC DNA]</scope>
    <source>
        <strain evidence="4">EL-164</strain>
    </source>
</reference>
<dbReference type="Pfam" id="PF00582">
    <property type="entry name" value="Usp"/>
    <property type="match status" value="2"/>
</dbReference>